<evidence type="ECO:0008006" key="3">
    <source>
        <dbReference type="Google" id="ProtNLM"/>
    </source>
</evidence>
<dbReference type="STRING" id="55188.A0A2H5PSQ3"/>
<name>A0A2H5PSQ3_CITUN</name>
<accession>A0A2H5PSQ3</accession>
<proteinExistence type="predicted"/>
<dbReference type="Pfam" id="PF05056">
    <property type="entry name" value="DUF674"/>
    <property type="match status" value="1"/>
</dbReference>
<reference evidence="1 2" key="1">
    <citation type="journal article" date="2017" name="Front. Genet.">
        <title>Draft sequencing of the heterozygous diploid genome of Satsuma (Citrus unshiu Marc.) using a hybrid assembly approach.</title>
        <authorList>
            <person name="Shimizu T."/>
            <person name="Tanizawa Y."/>
            <person name="Mochizuki T."/>
            <person name="Nagasaki H."/>
            <person name="Yoshioka T."/>
            <person name="Toyoda A."/>
            <person name="Fujiyama A."/>
            <person name="Kaminuma E."/>
            <person name="Nakamura Y."/>
        </authorList>
    </citation>
    <scope>NUCLEOTIDE SEQUENCE [LARGE SCALE GENOMIC DNA]</scope>
    <source>
        <strain evidence="2">cv. Miyagawa wase</strain>
    </source>
</reference>
<dbReference type="InterPro" id="IPR007750">
    <property type="entry name" value="DUF674"/>
</dbReference>
<gene>
    <name evidence="1" type="ORF">CUMW_163960</name>
</gene>
<dbReference type="PANTHER" id="PTHR33103">
    <property type="entry name" value="OS01G0153900 PROTEIN"/>
    <property type="match status" value="1"/>
</dbReference>
<sequence length="245" mass="27150">METAKITLKLLIHKTEGRVLFAEAGKDFVDFLFYILSLPIGSIVNLLRNKNMVWCLGDLYQSIETLSETYMQSNKNKNSVLNPKSPPCPNEIPLSLPDHSNDTKPRKFYTCTNNGYYGQGGCYTRCPRSHVADTPSRSCPSCNETMTGEMTFVSADGTSTMTTAADAEKGFVKGVVTYMVMDNLEVMPMSAISYITFPSKFNIEDLGTLQEKVVDFGLDEGLKLLKASMECNNVLTSVFFGNMEA</sequence>
<organism evidence="1 2">
    <name type="scientific">Citrus unshiu</name>
    <name type="common">Satsuma mandarin</name>
    <name type="synonym">Citrus nobilis var. unshiu</name>
    <dbReference type="NCBI Taxonomy" id="55188"/>
    <lineage>
        <taxon>Eukaryota</taxon>
        <taxon>Viridiplantae</taxon>
        <taxon>Streptophyta</taxon>
        <taxon>Embryophyta</taxon>
        <taxon>Tracheophyta</taxon>
        <taxon>Spermatophyta</taxon>
        <taxon>Magnoliopsida</taxon>
        <taxon>eudicotyledons</taxon>
        <taxon>Gunneridae</taxon>
        <taxon>Pentapetalae</taxon>
        <taxon>rosids</taxon>
        <taxon>malvids</taxon>
        <taxon>Sapindales</taxon>
        <taxon>Rutaceae</taxon>
        <taxon>Aurantioideae</taxon>
        <taxon>Citrus</taxon>
    </lineage>
</organism>
<evidence type="ECO:0000313" key="2">
    <source>
        <dbReference type="Proteomes" id="UP000236630"/>
    </source>
</evidence>
<evidence type="ECO:0000313" key="1">
    <source>
        <dbReference type="EMBL" id="GAY55396.1"/>
    </source>
</evidence>
<dbReference type="EMBL" id="BDQV01000118">
    <property type="protein sequence ID" value="GAY55396.1"/>
    <property type="molecule type" value="Genomic_DNA"/>
</dbReference>
<comment type="caution">
    <text evidence="1">The sequence shown here is derived from an EMBL/GenBank/DDBJ whole genome shotgun (WGS) entry which is preliminary data.</text>
</comment>
<protein>
    <recommendedName>
        <fullName evidence="3">DUF674 domain-containing protein</fullName>
    </recommendedName>
</protein>
<dbReference type="AlphaFoldDB" id="A0A2H5PSQ3"/>
<keyword evidence="2" id="KW-1185">Reference proteome</keyword>
<dbReference type="Proteomes" id="UP000236630">
    <property type="component" value="Unassembled WGS sequence"/>
</dbReference>
<dbReference type="PANTHER" id="PTHR33103:SF94">
    <property type="entry name" value="DUF674 DOMAIN-CONTAINING PROTEIN"/>
    <property type="match status" value="1"/>
</dbReference>